<feature type="compositionally biased region" description="Polar residues" evidence="1">
    <location>
        <begin position="84"/>
        <end position="96"/>
    </location>
</feature>
<dbReference type="PANTHER" id="PTHR28265">
    <property type="entry name" value="MAINTENANCE OF TELOMERE CAPPING PROTEIN 1"/>
    <property type="match status" value="1"/>
</dbReference>
<feature type="region of interest" description="Disordered" evidence="1">
    <location>
        <begin position="24"/>
        <end position="163"/>
    </location>
</feature>
<proteinExistence type="predicted"/>
<evidence type="ECO:0000313" key="3">
    <source>
        <dbReference type="Proteomes" id="UP000269793"/>
    </source>
</evidence>
<dbReference type="InterPro" id="IPR018814">
    <property type="entry name" value="DUF5427"/>
</dbReference>
<keyword evidence="3" id="KW-1185">Reference proteome</keyword>
<feature type="compositionally biased region" description="Low complexity" evidence="1">
    <location>
        <begin position="118"/>
        <end position="130"/>
    </location>
</feature>
<dbReference type="STRING" id="425264.A0A3G2S5L7"/>
<dbReference type="Proteomes" id="UP000269793">
    <property type="component" value="Chromosome III"/>
</dbReference>
<evidence type="ECO:0000313" key="2">
    <source>
        <dbReference type="EMBL" id="AYO42659.1"/>
    </source>
</evidence>
<name>A0A3G2S5L7_MALR7</name>
<gene>
    <name evidence="2" type="ORF">DNF11_1709</name>
</gene>
<dbReference type="VEuPathDB" id="FungiDB:DNF11_1709"/>
<dbReference type="OrthoDB" id="5594977at2759"/>
<sequence length="467" mass="50874">MSNETRPPQGASTRKHDVDALLADLSLDVKPPRVSRKPSARPFEHKSSSTRPDDAQSLLDDLEGLVQRRRSLQRDAKEGDESPNKQASAASHTASPGSRPGLDPARPMQRTSPSPSKVVAPVRPPSSESVSPRDVKTQESTPTAQEPITAPETSAEPAKEGAWGGWGNLFSTASKLAEQARNEIGRRTAGVVPNMPLDKDAHPEQQIFDLGNKVAQRVRGFVQQGGLEHIRDNITAAGLRGWNDIVNAVVLPMEAHDSLHITVSHDMVGYDGIETLAFKVLSRVLSQAELDISVSRDTSVPSQEPETASERKYDLYAADTREQGLQQAKEALHRLCDSVLSTTDENDTSACPVILRIQPFYDQLLAPGEDDLFATVAQGKQKEPAGGANGLFFYVWWVDPKHKLSHVTQSQAVPSWWLTVSDAENHWVELVLSDTLENAIATVSQDYIQSRRALFAKATATASAAEP</sequence>
<protein>
    <submittedName>
        <fullName evidence="2">Maintenance of telomere capping protein 1</fullName>
    </submittedName>
</protein>
<reference evidence="2 3" key="1">
    <citation type="submission" date="2018-10" db="EMBL/GenBank/DDBJ databases">
        <title>Complete genome sequence of Malassezia restricta CBS 7877.</title>
        <authorList>
            <person name="Morand S.C."/>
            <person name="Bertignac M."/>
            <person name="Iltis A."/>
            <person name="Kolder I."/>
            <person name="Pirovano W."/>
            <person name="Jourdain R."/>
            <person name="Clavaud C."/>
        </authorList>
    </citation>
    <scope>NUCLEOTIDE SEQUENCE [LARGE SCALE GENOMIC DNA]</scope>
    <source>
        <strain evidence="2 3">CBS 7877</strain>
    </source>
</reference>
<dbReference type="Pfam" id="PF10310">
    <property type="entry name" value="DUF5427"/>
    <property type="match status" value="1"/>
</dbReference>
<dbReference type="EMBL" id="CP033150">
    <property type="protein sequence ID" value="AYO42659.1"/>
    <property type="molecule type" value="Genomic_DNA"/>
</dbReference>
<dbReference type="PANTHER" id="PTHR28265:SF1">
    <property type="entry name" value="MAINTENANCE OF TELOMERE CAPPING PROTEIN 1"/>
    <property type="match status" value="1"/>
</dbReference>
<evidence type="ECO:0000256" key="1">
    <source>
        <dbReference type="SAM" id="MobiDB-lite"/>
    </source>
</evidence>
<feature type="compositionally biased region" description="Basic and acidic residues" evidence="1">
    <location>
        <begin position="42"/>
        <end position="54"/>
    </location>
</feature>
<feature type="compositionally biased region" description="Basic and acidic residues" evidence="1">
    <location>
        <begin position="72"/>
        <end position="83"/>
    </location>
</feature>
<organism evidence="2 3">
    <name type="scientific">Malassezia restricta (strain ATCC 96810 / NBRC 103918 / CBS 7877)</name>
    <name type="common">Seborrheic dermatitis infection agent</name>
    <dbReference type="NCBI Taxonomy" id="425264"/>
    <lineage>
        <taxon>Eukaryota</taxon>
        <taxon>Fungi</taxon>
        <taxon>Dikarya</taxon>
        <taxon>Basidiomycota</taxon>
        <taxon>Ustilaginomycotina</taxon>
        <taxon>Malasseziomycetes</taxon>
        <taxon>Malasseziales</taxon>
        <taxon>Malasseziaceae</taxon>
        <taxon>Malassezia</taxon>
    </lineage>
</organism>
<accession>A0A3G2S5L7</accession>
<dbReference type="AlphaFoldDB" id="A0A3G2S5L7"/>